<dbReference type="KEGG" id="gaz:Pan241w_32200"/>
<evidence type="ECO:0000256" key="1">
    <source>
        <dbReference type="SAM" id="MobiDB-lite"/>
    </source>
</evidence>
<dbReference type="Pfam" id="PF07596">
    <property type="entry name" value="SBP_bac_10"/>
    <property type="match status" value="1"/>
</dbReference>
<keyword evidence="4" id="KW-1185">Reference proteome</keyword>
<gene>
    <name evidence="3" type="ORF">Pan241w_32200</name>
</gene>
<dbReference type="PANTHER" id="PTHR30093">
    <property type="entry name" value="GENERAL SECRETION PATHWAY PROTEIN G"/>
    <property type="match status" value="1"/>
</dbReference>
<proteinExistence type="predicted"/>
<evidence type="ECO:0000313" key="4">
    <source>
        <dbReference type="Proteomes" id="UP000317171"/>
    </source>
</evidence>
<feature type="domain" description="DUF1559" evidence="2">
    <location>
        <begin position="100"/>
        <end position="247"/>
    </location>
</feature>
<name>A0A517RGY1_9PLAN</name>
<accession>A0A517RGY1</accession>
<organism evidence="3 4">
    <name type="scientific">Gimesia alba</name>
    <dbReference type="NCBI Taxonomy" id="2527973"/>
    <lineage>
        <taxon>Bacteria</taxon>
        <taxon>Pseudomonadati</taxon>
        <taxon>Planctomycetota</taxon>
        <taxon>Planctomycetia</taxon>
        <taxon>Planctomycetales</taxon>
        <taxon>Planctomycetaceae</taxon>
        <taxon>Gimesia</taxon>
    </lineage>
</organism>
<dbReference type="Proteomes" id="UP000317171">
    <property type="component" value="Chromosome"/>
</dbReference>
<dbReference type="RefSeq" id="WP_145217474.1">
    <property type="nucleotide sequence ID" value="NZ_CP036269.1"/>
</dbReference>
<dbReference type="OrthoDB" id="285651at2"/>
<reference evidence="3 4" key="1">
    <citation type="submission" date="2019-02" db="EMBL/GenBank/DDBJ databases">
        <title>Deep-cultivation of Planctomycetes and their phenomic and genomic characterization uncovers novel biology.</title>
        <authorList>
            <person name="Wiegand S."/>
            <person name="Jogler M."/>
            <person name="Boedeker C."/>
            <person name="Pinto D."/>
            <person name="Vollmers J."/>
            <person name="Rivas-Marin E."/>
            <person name="Kohn T."/>
            <person name="Peeters S.H."/>
            <person name="Heuer A."/>
            <person name="Rast P."/>
            <person name="Oberbeckmann S."/>
            <person name="Bunk B."/>
            <person name="Jeske O."/>
            <person name="Meyerdierks A."/>
            <person name="Storesund J.E."/>
            <person name="Kallscheuer N."/>
            <person name="Luecker S."/>
            <person name="Lage O.M."/>
            <person name="Pohl T."/>
            <person name="Merkel B.J."/>
            <person name="Hornburger P."/>
            <person name="Mueller R.-W."/>
            <person name="Bruemmer F."/>
            <person name="Labrenz M."/>
            <person name="Spormann A.M."/>
            <person name="Op den Camp H."/>
            <person name="Overmann J."/>
            <person name="Amann R."/>
            <person name="Jetten M.S.M."/>
            <person name="Mascher T."/>
            <person name="Medema M.H."/>
            <person name="Devos D.P."/>
            <person name="Kaster A.-K."/>
            <person name="Ovreas L."/>
            <person name="Rohde M."/>
            <person name="Galperin M.Y."/>
            <person name="Jogler C."/>
        </authorList>
    </citation>
    <scope>NUCLEOTIDE SEQUENCE [LARGE SCALE GENOMIC DNA]</scope>
    <source>
        <strain evidence="3 4">Pan241w</strain>
    </source>
</reference>
<evidence type="ECO:0000259" key="2">
    <source>
        <dbReference type="Pfam" id="PF07596"/>
    </source>
</evidence>
<dbReference type="EMBL" id="CP036269">
    <property type="protein sequence ID" value="QDT43122.1"/>
    <property type="molecule type" value="Genomic_DNA"/>
</dbReference>
<dbReference type="AlphaFoldDB" id="A0A517RGY1"/>
<sequence length="306" mass="34386">MLNKALYHAEKKTNFPNCKLVLLLSGIFSLMLLTSGCQKHQEFAPQTADTAAEKTPKESNSSQTANSETPAAPQVETIDPTMVIKAGQPMTAKRFNAVKARLSQIGLAFHNFIDKNRYFLPSPEQHPEYYDESGRLKVSWRVHLLPFLDQNPLYEQFKLDEAWDSPHNAPLAKKMPEAFHSPDTPIDSNLTRFRVFEGKWDKEKKSPSTVFPMGAPTRIRDVKDGSSNTTLVVEVGPDKAIEWTKPGGLNFEHPIEEFGASASGIPVLLVDGSTKQIKRDITESKWKEIIGPQDLSRIDWKNIEVQ</sequence>
<feature type="compositionally biased region" description="Polar residues" evidence="1">
    <location>
        <begin position="58"/>
        <end position="69"/>
    </location>
</feature>
<evidence type="ECO:0000313" key="3">
    <source>
        <dbReference type="EMBL" id="QDT43122.1"/>
    </source>
</evidence>
<dbReference type="InterPro" id="IPR011453">
    <property type="entry name" value="DUF1559"/>
</dbReference>
<feature type="region of interest" description="Disordered" evidence="1">
    <location>
        <begin position="44"/>
        <end position="76"/>
    </location>
</feature>
<protein>
    <recommendedName>
        <fullName evidence="2">DUF1559 domain-containing protein</fullName>
    </recommendedName>
</protein>